<keyword evidence="2" id="KW-0472">Membrane</keyword>
<dbReference type="AlphaFoldDB" id="A0A8S9A687"/>
<dbReference type="OMA" id="MSESEGM"/>
<dbReference type="EMBL" id="NMPR01000002">
    <property type="protein sequence ID" value="KAA8636660.1"/>
    <property type="molecule type" value="Genomic_DNA"/>
</dbReference>
<feature type="compositionally biased region" description="Low complexity" evidence="1">
    <location>
        <begin position="118"/>
        <end position="133"/>
    </location>
</feature>
<accession>A0A8S9A687</accession>
<dbReference type="VEuPathDB" id="FungiDB:SMAC_00857"/>
<comment type="caution">
    <text evidence="3">The sequence shown here is derived from an EMBL/GenBank/DDBJ whole genome shotgun (WGS) entry which is preliminary data.</text>
</comment>
<keyword evidence="2" id="KW-1133">Transmembrane helix</keyword>
<evidence type="ECO:0000256" key="1">
    <source>
        <dbReference type="SAM" id="MobiDB-lite"/>
    </source>
</evidence>
<feature type="compositionally biased region" description="Acidic residues" evidence="1">
    <location>
        <begin position="392"/>
        <end position="401"/>
    </location>
</feature>
<reference evidence="3 4" key="1">
    <citation type="submission" date="2017-07" db="EMBL/GenBank/DDBJ databases">
        <title>Genome sequence of the Sordaria macrospora wild type strain R19027.</title>
        <authorList>
            <person name="Nowrousian M."/>
            <person name="Teichert I."/>
            <person name="Kueck U."/>
        </authorList>
    </citation>
    <scope>NUCLEOTIDE SEQUENCE [LARGE SCALE GENOMIC DNA]</scope>
    <source>
        <strain evidence="3 4">R19027</strain>
        <tissue evidence="3">Mycelium</tissue>
    </source>
</reference>
<feature type="region of interest" description="Disordered" evidence="1">
    <location>
        <begin position="113"/>
        <end position="135"/>
    </location>
</feature>
<feature type="region of interest" description="Disordered" evidence="1">
    <location>
        <begin position="273"/>
        <end position="318"/>
    </location>
</feature>
<feature type="region of interest" description="Disordered" evidence="1">
    <location>
        <begin position="384"/>
        <end position="415"/>
    </location>
</feature>
<name>A0A8S9A687_SORMA</name>
<sequence>MPPINQAAALASVGIIAVSVAAVAAIAIYESPEVRRRVNDLRQRIALAFQGWDDEFDHDPRRNSNNPRFNRPEDAHGFYQSRADVGVDADEETKRRQREELMYWNAKRAEMMREAGGESTSTTHRPTSTTTRESSFDDFLSEDTAAGPGTFVYNTGADVRGTENDALRRRGTGRGAAAPAGVRGLTAAMVLDPFSDEFGIELDERINMVDEDTHLMAPSQGEMVSEHRSDIYNATPTGLQSPVSRTLSPEPRLTVLAPQPDILFDFDFESQSQSEAAVTASEDNHERSGAPTPTTARSTTTDTLERDLNEDEYMTAGQDDRSTAYASIQEWAQGSSGNPGFYSPLPVTPTEPMSEAEMISEGQLMPADTLSVADSGEHIEGYDAASSRAGEDFDELSDSDDGIATPGSWSDVGSVISETDEIARQPQHA</sequence>
<keyword evidence="2" id="KW-0812">Transmembrane</keyword>
<dbReference type="Proteomes" id="UP000433876">
    <property type="component" value="Unassembled WGS sequence"/>
</dbReference>
<feature type="region of interest" description="Disordered" evidence="1">
    <location>
        <begin position="54"/>
        <end position="75"/>
    </location>
</feature>
<evidence type="ECO:0000256" key="2">
    <source>
        <dbReference type="SAM" id="Phobius"/>
    </source>
</evidence>
<evidence type="ECO:0000313" key="4">
    <source>
        <dbReference type="Proteomes" id="UP000433876"/>
    </source>
</evidence>
<feature type="compositionally biased region" description="Low complexity" evidence="1">
    <location>
        <begin position="292"/>
        <end position="302"/>
    </location>
</feature>
<organism evidence="3 4">
    <name type="scientific">Sordaria macrospora</name>
    <dbReference type="NCBI Taxonomy" id="5147"/>
    <lineage>
        <taxon>Eukaryota</taxon>
        <taxon>Fungi</taxon>
        <taxon>Dikarya</taxon>
        <taxon>Ascomycota</taxon>
        <taxon>Pezizomycotina</taxon>
        <taxon>Sordariomycetes</taxon>
        <taxon>Sordariomycetidae</taxon>
        <taxon>Sordariales</taxon>
        <taxon>Sordariaceae</taxon>
        <taxon>Sordaria</taxon>
    </lineage>
</organism>
<feature type="transmembrane region" description="Helical" evidence="2">
    <location>
        <begin position="6"/>
        <end position="29"/>
    </location>
</feature>
<gene>
    <name evidence="3" type="ORF">SMACR_00857</name>
</gene>
<evidence type="ECO:0000313" key="3">
    <source>
        <dbReference type="EMBL" id="KAA8636660.1"/>
    </source>
</evidence>
<proteinExistence type="predicted"/>
<protein>
    <submittedName>
        <fullName evidence="3">Uncharacterized protein</fullName>
    </submittedName>
</protein>
<feature type="region of interest" description="Disordered" evidence="1">
    <location>
        <begin position="332"/>
        <end position="351"/>
    </location>
</feature>